<dbReference type="SMART" id="SM00796">
    <property type="entry name" value="AHS1"/>
    <property type="match status" value="1"/>
</dbReference>
<dbReference type="NCBIfam" id="TIGR00370">
    <property type="entry name" value="5-oxoprolinase subunit PxpB"/>
    <property type="match status" value="1"/>
</dbReference>
<dbReference type="Pfam" id="PF02682">
    <property type="entry name" value="CT_C_D"/>
    <property type="match status" value="1"/>
</dbReference>
<dbReference type="SUPFAM" id="SSF160467">
    <property type="entry name" value="PH0987 N-terminal domain-like"/>
    <property type="match status" value="1"/>
</dbReference>
<keyword evidence="1" id="KW-0547">Nucleotide-binding</keyword>
<dbReference type="Proteomes" id="UP000175691">
    <property type="component" value="Unassembled WGS sequence"/>
</dbReference>
<name>A0A1E7Z5H9_9ALTE</name>
<dbReference type="EMBL" id="MDHN01000045">
    <property type="protein sequence ID" value="OFC68750.1"/>
    <property type="molecule type" value="Genomic_DNA"/>
</dbReference>
<dbReference type="Gene3D" id="3.30.1360.40">
    <property type="match status" value="1"/>
</dbReference>
<evidence type="ECO:0000313" key="5">
    <source>
        <dbReference type="EMBL" id="OFC68750.1"/>
    </source>
</evidence>
<organism evidence="5 6">
    <name type="scientific">Alteromonas confluentis</name>
    <dbReference type="NCBI Taxonomy" id="1656094"/>
    <lineage>
        <taxon>Bacteria</taxon>
        <taxon>Pseudomonadati</taxon>
        <taxon>Pseudomonadota</taxon>
        <taxon>Gammaproteobacteria</taxon>
        <taxon>Alteromonadales</taxon>
        <taxon>Alteromonadaceae</taxon>
        <taxon>Alteromonas/Salinimonas group</taxon>
        <taxon>Alteromonas</taxon>
    </lineage>
</organism>
<dbReference type="AlphaFoldDB" id="A0A1E7Z5H9"/>
<keyword evidence="3" id="KW-0067">ATP-binding</keyword>
<accession>A0A1E7Z5H9</accession>
<dbReference type="InterPro" id="IPR003833">
    <property type="entry name" value="CT_C_D"/>
</dbReference>
<evidence type="ECO:0000256" key="1">
    <source>
        <dbReference type="ARBA" id="ARBA00022741"/>
    </source>
</evidence>
<dbReference type="GO" id="GO:0005524">
    <property type="term" value="F:ATP binding"/>
    <property type="evidence" value="ECO:0007669"/>
    <property type="project" value="UniProtKB-KW"/>
</dbReference>
<dbReference type="SUPFAM" id="SSF50891">
    <property type="entry name" value="Cyclophilin-like"/>
    <property type="match status" value="1"/>
</dbReference>
<reference evidence="5 6" key="1">
    <citation type="submission" date="2016-08" db="EMBL/GenBank/DDBJ databases">
        <authorList>
            <person name="Seilhamer J.J."/>
        </authorList>
    </citation>
    <scope>NUCLEOTIDE SEQUENCE [LARGE SCALE GENOMIC DNA]</scope>
    <source>
        <strain evidence="5 6">KCTC 42603</strain>
    </source>
</reference>
<evidence type="ECO:0000259" key="4">
    <source>
        <dbReference type="SMART" id="SM00796"/>
    </source>
</evidence>
<evidence type="ECO:0000256" key="3">
    <source>
        <dbReference type="ARBA" id="ARBA00022840"/>
    </source>
</evidence>
<dbReference type="GO" id="GO:0016787">
    <property type="term" value="F:hydrolase activity"/>
    <property type="evidence" value="ECO:0007669"/>
    <property type="project" value="UniProtKB-KW"/>
</dbReference>
<dbReference type="STRING" id="1656094.BFC18_01335"/>
<dbReference type="InterPro" id="IPR010016">
    <property type="entry name" value="PxpB"/>
</dbReference>
<keyword evidence="2" id="KW-0378">Hydrolase</keyword>
<proteinExistence type="predicted"/>
<comment type="caution">
    <text evidence="5">The sequence shown here is derived from an EMBL/GenBank/DDBJ whole genome shotgun (WGS) entry which is preliminary data.</text>
</comment>
<sequence length="230" mass="25234">MQPFNAVSRIEHAGLDGLILYFSDNDIQATSARVSNCHQALKAASPIWLREAIPSFDSLLVIFDPYAIDDHGVYQFIHQLPVRQDNVIAGKHHRIPVWYGAPEANDLEDIARLTGLSKDGIINTHTATTYRVYAVGFAPGFAYLGDSADSLNVPRRQSPRTAVPVGAVALADKQSAVYPQRSPGGWQLLGLTPVAMFRPGAEQPALLNMGDTVSFYGIDEDTFRQWDIQA</sequence>
<dbReference type="InterPro" id="IPR029000">
    <property type="entry name" value="Cyclophilin-like_dom_sf"/>
</dbReference>
<feature type="domain" description="Carboxyltransferase" evidence="4">
    <location>
        <begin position="8"/>
        <end position="207"/>
    </location>
</feature>
<dbReference type="PANTHER" id="PTHR34698:SF2">
    <property type="entry name" value="5-OXOPROLINASE SUBUNIT B"/>
    <property type="match status" value="1"/>
</dbReference>
<keyword evidence="6" id="KW-1185">Reference proteome</keyword>
<evidence type="ECO:0000313" key="6">
    <source>
        <dbReference type="Proteomes" id="UP000175691"/>
    </source>
</evidence>
<dbReference type="Gene3D" id="2.40.100.10">
    <property type="entry name" value="Cyclophilin-like"/>
    <property type="match status" value="1"/>
</dbReference>
<evidence type="ECO:0000256" key="2">
    <source>
        <dbReference type="ARBA" id="ARBA00022801"/>
    </source>
</evidence>
<dbReference type="PANTHER" id="PTHR34698">
    <property type="entry name" value="5-OXOPROLINASE SUBUNIT B"/>
    <property type="match status" value="1"/>
</dbReference>
<gene>
    <name evidence="5" type="ORF">BFC18_01335</name>
</gene>
<protein>
    <recommendedName>
        <fullName evidence="4">Carboxyltransferase domain-containing protein</fullName>
    </recommendedName>
</protein>